<dbReference type="AlphaFoldDB" id="A0A672FS09"/>
<proteinExistence type="predicted"/>
<accession>A0A672FS09</accession>
<dbReference type="InterPro" id="IPR002035">
    <property type="entry name" value="VWF_A"/>
</dbReference>
<reference evidence="9" key="1">
    <citation type="submission" date="2019-06" db="EMBL/GenBank/DDBJ databases">
        <authorList>
            <consortium name="Wellcome Sanger Institute Data Sharing"/>
        </authorList>
    </citation>
    <scope>NUCLEOTIDE SEQUENCE [LARGE SCALE GENOMIC DNA]</scope>
</reference>
<keyword evidence="5" id="KW-0677">Repeat</keyword>
<sequence>LPSTKEAVLSIVRGASHHVEETGPTAGPGKMSSEKSDIVFLIDGSYDSRNGFEEIRSFLENVIENLNVGNNNDQVAVVQYSRDVTPNFYLNSYSSKNDILTHLSNVQLKGGLITNTGVAIEYVKDTVFTPSSGSRAQQGVPQILIVLSGRKSEDDVTGPVERLRSDGTVIFGIGINKADRLEMEQVAPRAEYFMKETSDFPVVRQHLSMICPKSSVNRDIVFLIDGSDDVRTRFNAIREFLVKTTESFDLDERKDQVAVVQYSNNPELSFSLDAYTTKADVLKHIASLKPKGGRPHYIGKALQFVKDNVFVSNAGGRPRDSTKQILVVLAGGRSRDSPRGPASMLKAAGVVAFAVGSRSSNSAEMQAISSDPNYIHIVPDFASLPLIEQSLRSQLSDIGVDEETREGKNHCK</sequence>
<comment type="subcellular location">
    <subcellularLocation>
        <location evidence="1">Secreted</location>
        <location evidence="1">Extracellular space</location>
        <location evidence="1">Extracellular matrix</location>
    </subcellularLocation>
</comment>
<keyword evidence="6" id="KW-0130">Cell adhesion</keyword>
<keyword evidence="2" id="KW-0964">Secreted</keyword>
<dbReference type="Proteomes" id="UP000472267">
    <property type="component" value="Chromosome 16"/>
</dbReference>
<dbReference type="Ensembl" id="ENSSFAT00005001497.1">
    <property type="protein sequence ID" value="ENSSFAP00005001404.1"/>
    <property type="gene ID" value="ENSSFAG00005001007.1"/>
</dbReference>
<dbReference type="InterPro" id="IPR050525">
    <property type="entry name" value="ECM_Assembly_Org"/>
</dbReference>
<evidence type="ECO:0000256" key="1">
    <source>
        <dbReference type="ARBA" id="ARBA00004498"/>
    </source>
</evidence>
<keyword evidence="4" id="KW-0732">Signal</keyword>
<evidence type="ECO:0000256" key="2">
    <source>
        <dbReference type="ARBA" id="ARBA00022525"/>
    </source>
</evidence>
<dbReference type="PROSITE" id="PS50234">
    <property type="entry name" value="VWFA"/>
    <property type="match status" value="2"/>
</dbReference>
<dbReference type="PANTHER" id="PTHR24020">
    <property type="entry name" value="COLLAGEN ALPHA"/>
    <property type="match status" value="1"/>
</dbReference>
<name>A0A672FS09_SALFA</name>
<feature type="domain" description="VWFA" evidence="8">
    <location>
        <begin position="37"/>
        <end position="210"/>
    </location>
</feature>
<dbReference type="InterPro" id="IPR036465">
    <property type="entry name" value="vWFA_dom_sf"/>
</dbReference>
<dbReference type="GO" id="GO:0007155">
    <property type="term" value="P:cell adhesion"/>
    <property type="evidence" value="ECO:0007669"/>
    <property type="project" value="UniProtKB-KW"/>
</dbReference>
<dbReference type="SUPFAM" id="SSF53300">
    <property type="entry name" value="vWA-like"/>
    <property type="match status" value="2"/>
</dbReference>
<dbReference type="PANTHER" id="PTHR24020:SF13">
    <property type="entry name" value="COLLAGEN ALPHA-3(VI) CHAIN"/>
    <property type="match status" value="1"/>
</dbReference>
<keyword evidence="3" id="KW-0272">Extracellular matrix</keyword>
<keyword evidence="10" id="KW-1185">Reference proteome</keyword>
<evidence type="ECO:0000256" key="4">
    <source>
        <dbReference type="ARBA" id="ARBA00022729"/>
    </source>
</evidence>
<protein>
    <recommendedName>
        <fullName evidence="8">VWFA domain-containing protein</fullName>
    </recommendedName>
</protein>
<dbReference type="GO" id="GO:0005581">
    <property type="term" value="C:collagen trimer"/>
    <property type="evidence" value="ECO:0007669"/>
    <property type="project" value="UniProtKB-KW"/>
</dbReference>
<evidence type="ECO:0000256" key="6">
    <source>
        <dbReference type="ARBA" id="ARBA00022889"/>
    </source>
</evidence>
<dbReference type="GO" id="GO:0005615">
    <property type="term" value="C:extracellular space"/>
    <property type="evidence" value="ECO:0007669"/>
    <property type="project" value="TreeGrafter"/>
</dbReference>
<dbReference type="Pfam" id="PF00092">
    <property type="entry name" value="VWA"/>
    <property type="match status" value="2"/>
</dbReference>
<evidence type="ECO:0000313" key="9">
    <source>
        <dbReference type="Ensembl" id="ENSSFAP00005001404.1"/>
    </source>
</evidence>
<keyword evidence="7" id="KW-0176">Collagen</keyword>
<evidence type="ECO:0000256" key="3">
    <source>
        <dbReference type="ARBA" id="ARBA00022530"/>
    </source>
</evidence>
<evidence type="ECO:0000256" key="7">
    <source>
        <dbReference type="ARBA" id="ARBA00023119"/>
    </source>
</evidence>
<evidence type="ECO:0000256" key="5">
    <source>
        <dbReference type="ARBA" id="ARBA00022737"/>
    </source>
</evidence>
<dbReference type="SMART" id="SM00327">
    <property type="entry name" value="VWA"/>
    <property type="match status" value="2"/>
</dbReference>
<organism evidence="9 10">
    <name type="scientific">Salarias fasciatus</name>
    <name type="common">Jewelled blenny</name>
    <name type="synonym">Blennius fasciatus</name>
    <dbReference type="NCBI Taxonomy" id="181472"/>
    <lineage>
        <taxon>Eukaryota</taxon>
        <taxon>Metazoa</taxon>
        <taxon>Chordata</taxon>
        <taxon>Craniata</taxon>
        <taxon>Vertebrata</taxon>
        <taxon>Euteleostomi</taxon>
        <taxon>Actinopterygii</taxon>
        <taxon>Neopterygii</taxon>
        <taxon>Teleostei</taxon>
        <taxon>Neoteleostei</taxon>
        <taxon>Acanthomorphata</taxon>
        <taxon>Ovalentaria</taxon>
        <taxon>Blenniimorphae</taxon>
        <taxon>Blenniiformes</taxon>
        <taxon>Blennioidei</taxon>
        <taxon>Blenniidae</taxon>
        <taxon>Salariinae</taxon>
        <taxon>Salarias</taxon>
    </lineage>
</organism>
<reference evidence="9" key="3">
    <citation type="submission" date="2025-09" db="UniProtKB">
        <authorList>
            <consortium name="Ensembl"/>
        </authorList>
    </citation>
    <scope>IDENTIFICATION</scope>
</reference>
<dbReference type="FunFam" id="3.40.50.410:FF:000003">
    <property type="entry name" value="Collagen type VI alpha 3 chain"/>
    <property type="match status" value="2"/>
</dbReference>
<evidence type="ECO:0000259" key="8">
    <source>
        <dbReference type="PROSITE" id="PS50234"/>
    </source>
</evidence>
<evidence type="ECO:0000313" key="10">
    <source>
        <dbReference type="Proteomes" id="UP000472267"/>
    </source>
</evidence>
<dbReference type="OMA" id="PTLAYHE"/>
<feature type="domain" description="VWFA" evidence="8">
    <location>
        <begin position="219"/>
        <end position="395"/>
    </location>
</feature>
<dbReference type="Gene3D" id="3.40.50.410">
    <property type="entry name" value="von Willebrand factor, type A domain"/>
    <property type="match status" value="2"/>
</dbReference>
<reference evidence="9" key="2">
    <citation type="submission" date="2025-08" db="UniProtKB">
        <authorList>
            <consortium name="Ensembl"/>
        </authorList>
    </citation>
    <scope>IDENTIFICATION</scope>
</reference>
<dbReference type="PRINTS" id="PR00453">
    <property type="entry name" value="VWFADOMAIN"/>
</dbReference>